<dbReference type="OrthoDB" id="2301346at2"/>
<accession>A0A0R2LSH8</accession>
<keyword evidence="2" id="KW-1185">Reference proteome</keyword>
<dbReference type="Proteomes" id="UP000051906">
    <property type="component" value="Unassembled WGS sequence"/>
</dbReference>
<gene>
    <name evidence="1" type="ORF">IV54_GL000406</name>
</gene>
<proteinExistence type="predicted"/>
<dbReference type="RefSeq" id="WP_057878942.1">
    <property type="nucleotide sequence ID" value="NZ_JQCA01000112.1"/>
</dbReference>
<organism evidence="1 2">
    <name type="scientific">Levilactobacillus paucivorans</name>
    <dbReference type="NCBI Taxonomy" id="616990"/>
    <lineage>
        <taxon>Bacteria</taxon>
        <taxon>Bacillati</taxon>
        <taxon>Bacillota</taxon>
        <taxon>Bacilli</taxon>
        <taxon>Lactobacillales</taxon>
        <taxon>Lactobacillaceae</taxon>
        <taxon>Levilactobacillus</taxon>
    </lineage>
</organism>
<reference evidence="1 2" key="1">
    <citation type="journal article" date="2015" name="Genome Announc.">
        <title>Expanding the biotechnology potential of lactobacilli through comparative genomics of 213 strains and associated genera.</title>
        <authorList>
            <person name="Sun Z."/>
            <person name="Harris H.M."/>
            <person name="McCann A."/>
            <person name="Guo C."/>
            <person name="Argimon S."/>
            <person name="Zhang W."/>
            <person name="Yang X."/>
            <person name="Jeffery I.B."/>
            <person name="Cooney J.C."/>
            <person name="Kagawa T.F."/>
            <person name="Liu W."/>
            <person name="Song Y."/>
            <person name="Salvetti E."/>
            <person name="Wrobel A."/>
            <person name="Rasinkangas P."/>
            <person name="Parkhill J."/>
            <person name="Rea M.C."/>
            <person name="O'Sullivan O."/>
            <person name="Ritari J."/>
            <person name="Douillard F.P."/>
            <person name="Paul Ross R."/>
            <person name="Yang R."/>
            <person name="Briner A.E."/>
            <person name="Felis G.E."/>
            <person name="de Vos W.M."/>
            <person name="Barrangou R."/>
            <person name="Klaenhammer T.R."/>
            <person name="Caufield P.W."/>
            <person name="Cui Y."/>
            <person name="Zhang H."/>
            <person name="O'Toole P.W."/>
        </authorList>
    </citation>
    <scope>NUCLEOTIDE SEQUENCE [LARGE SCALE GENOMIC DNA]</scope>
    <source>
        <strain evidence="1 2">DSM 22467</strain>
    </source>
</reference>
<dbReference type="AlphaFoldDB" id="A0A0R2LSH8"/>
<comment type="caution">
    <text evidence="1">The sequence shown here is derived from an EMBL/GenBank/DDBJ whole genome shotgun (WGS) entry which is preliminary data.</text>
</comment>
<evidence type="ECO:0000313" key="1">
    <source>
        <dbReference type="EMBL" id="KRO01354.1"/>
    </source>
</evidence>
<dbReference type="EMBL" id="JQCA01000112">
    <property type="protein sequence ID" value="KRO01354.1"/>
    <property type="molecule type" value="Genomic_DNA"/>
</dbReference>
<dbReference type="STRING" id="616990.IV54_GL000406"/>
<protein>
    <submittedName>
        <fullName evidence="1">Uncharacterized protein</fullName>
    </submittedName>
</protein>
<sequence length="115" mass="13296">MQNPDLSITDLDEHAQSTALTDFVHFYIAHYRKNDLEILSQYKVDYVMNDVNQYLYANQSFSPEQLAAGVLQYKQSSFIEILKTIGLSFTDNGALKDNTWEGWYTQQYAKVQQGI</sequence>
<evidence type="ECO:0000313" key="2">
    <source>
        <dbReference type="Proteomes" id="UP000051906"/>
    </source>
</evidence>
<dbReference type="PATRIC" id="fig|616990.3.peg.440"/>
<name>A0A0R2LSH8_9LACO</name>